<proteinExistence type="predicted"/>
<protein>
    <submittedName>
        <fullName evidence="4">RPB6 homolog</fullName>
    </submittedName>
</protein>
<keyword evidence="3" id="KW-1185">Reference proteome</keyword>
<evidence type="ECO:0000256" key="2">
    <source>
        <dbReference type="SAM" id="SignalP"/>
    </source>
</evidence>
<dbReference type="PANTHER" id="PTHR33748">
    <property type="entry name" value="PROTEIN CBG04600"/>
    <property type="match status" value="1"/>
</dbReference>
<dbReference type="AlphaFoldDB" id="A0A915BNJ4"/>
<feature type="compositionally biased region" description="Basic and acidic residues" evidence="1">
    <location>
        <begin position="178"/>
        <end position="196"/>
    </location>
</feature>
<accession>A0A915BNJ4</accession>
<dbReference type="Gene3D" id="3.10.310.50">
    <property type="match status" value="1"/>
</dbReference>
<dbReference type="Proteomes" id="UP000887569">
    <property type="component" value="Unplaced"/>
</dbReference>
<feature type="signal peptide" evidence="2">
    <location>
        <begin position="1"/>
        <end position="22"/>
    </location>
</feature>
<sequence length="221" mass="24570">MNLAGKMLQTLMFFLLAVLSFAQQWTAKQFPNPRTSDGYKTCKMRSLASVCDPDEILTESERYRLNSDLLQLARRTSHSQGNFCERKGIEAVLVIVQSGSQELASDLNKLWNIDGQCKKAVIFLLSAHDRKLYYSGEENTGLTVADFDTVVSEQHQQLSEGKFTTALTNILKQIGRSQNERTDTGNDASGHSDPRIPVDNGTTFTSFSFLLLIAIAVAILL</sequence>
<reference evidence="4" key="1">
    <citation type="submission" date="2022-11" db="UniProtKB">
        <authorList>
            <consortium name="WormBaseParasite"/>
        </authorList>
    </citation>
    <scope>IDENTIFICATION</scope>
</reference>
<keyword evidence="2" id="KW-0732">Signal</keyword>
<evidence type="ECO:0000313" key="4">
    <source>
        <dbReference type="WBParaSite" id="PgR049_g005_t02"/>
    </source>
</evidence>
<organism evidence="3 4">
    <name type="scientific">Parascaris univalens</name>
    <name type="common">Nematode worm</name>
    <dbReference type="NCBI Taxonomy" id="6257"/>
    <lineage>
        <taxon>Eukaryota</taxon>
        <taxon>Metazoa</taxon>
        <taxon>Ecdysozoa</taxon>
        <taxon>Nematoda</taxon>
        <taxon>Chromadorea</taxon>
        <taxon>Rhabditida</taxon>
        <taxon>Spirurina</taxon>
        <taxon>Ascaridomorpha</taxon>
        <taxon>Ascaridoidea</taxon>
        <taxon>Ascarididae</taxon>
        <taxon>Parascaris</taxon>
    </lineage>
</organism>
<dbReference type="GO" id="GO:0005892">
    <property type="term" value="C:acetylcholine-gated channel complex"/>
    <property type="evidence" value="ECO:0007669"/>
    <property type="project" value="InterPro"/>
</dbReference>
<feature type="chain" id="PRO_5037954485" evidence="2">
    <location>
        <begin position="23"/>
        <end position="221"/>
    </location>
</feature>
<evidence type="ECO:0000256" key="1">
    <source>
        <dbReference type="SAM" id="MobiDB-lite"/>
    </source>
</evidence>
<evidence type="ECO:0000313" key="3">
    <source>
        <dbReference type="Proteomes" id="UP000887569"/>
    </source>
</evidence>
<dbReference type="InterPro" id="IPR033438">
    <property type="entry name" value="MOLO1"/>
</dbReference>
<dbReference type="Pfam" id="PF17175">
    <property type="entry name" value="MOLO1"/>
    <property type="match status" value="1"/>
</dbReference>
<name>A0A915BNJ4_PARUN</name>
<feature type="region of interest" description="Disordered" evidence="1">
    <location>
        <begin position="176"/>
        <end position="197"/>
    </location>
</feature>
<dbReference type="WBParaSite" id="PgR049_g005_t02">
    <property type="protein sequence ID" value="PgR049_g005_t02"/>
    <property type="gene ID" value="PgR049_g005"/>
</dbReference>
<dbReference type="PANTHER" id="PTHR33748:SF6">
    <property type="entry name" value="TPM_PHOSPHATASE DOMAIN-CONTAINING PROTEIN"/>
    <property type="match status" value="1"/>
</dbReference>